<sequence>MVDSWKNPKSLSALGNDLIWTPKYPMKGSNFQKFMFSYQTLRNKKMHMLQLFTFSTNLIAH</sequence>
<accession>A0A2P2N380</accession>
<organism evidence="1">
    <name type="scientific">Rhizophora mucronata</name>
    <name type="common">Asiatic mangrove</name>
    <dbReference type="NCBI Taxonomy" id="61149"/>
    <lineage>
        <taxon>Eukaryota</taxon>
        <taxon>Viridiplantae</taxon>
        <taxon>Streptophyta</taxon>
        <taxon>Embryophyta</taxon>
        <taxon>Tracheophyta</taxon>
        <taxon>Spermatophyta</taxon>
        <taxon>Magnoliopsida</taxon>
        <taxon>eudicotyledons</taxon>
        <taxon>Gunneridae</taxon>
        <taxon>Pentapetalae</taxon>
        <taxon>rosids</taxon>
        <taxon>fabids</taxon>
        <taxon>Malpighiales</taxon>
        <taxon>Rhizophoraceae</taxon>
        <taxon>Rhizophora</taxon>
    </lineage>
</organism>
<name>A0A2P2N380_RHIMU</name>
<dbReference type="EMBL" id="GGEC01056449">
    <property type="protein sequence ID" value="MBX36933.1"/>
    <property type="molecule type" value="Transcribed_RNA"/>
</dbReference>
<dbReference type="AlphaFoldDB" id="A0A2P2N380"/>
<proteinExistence type="predicted"/>
<protein>
    <submittedName>
        <fullName evidence="1">Uncharacterized protein</fullName>
    </submittedName>
</protein>
<reference evidence="1" key="1">
    <citation type="submission" date="2018-02" db="EMBL/GenBank/DDBJ databases">
        <title>Rhizophora mucronata_Transcriptome.</title>
        <authorList>
            <person name="Meera S.P."/>
            <person name="Sreeshan A."/>
            <person name="Augustine A."/>
        </authorList>
    </citation>
    <scope>NUCLEOTIDE SEQUENCE</scope>
    <source>
        <tissue evidence="1">Leaf</tissue>
    </source>
</reference>
<evidence type="ECO:0000313" key="1">
    <source>
        <dbReference type="EMBL" id="MBX36933.1"/>
    </source>
</evidence>